<feature type="modified residue" description="4-aspartylphosphate" evidence="2">
    <location>
        <position position="54"/>
    </location>
</feature>
<keyword evidence="1 2" id="KW-0597">Phosphoprotein</keyword>
<protein>
    <submittedName>
        <fullName evidence="4">Nitrogen regulation protein NR(I)</fullName>
    </submittedName>
</protein>
<dbReference type="GO" id="GO:0000160">
    <property type="term" value="P:phosphorelay signal transduction system"/>
    <property type="evidence" value="ECO:0007669"/>
    <property type="project" value="InterPro"/>
</dbReference>
<dbReference type="KEGG" id="samy:DB32_001555"/>
<evidence type="ECO:0000256" key="2">
    <source>
        <dbReference type="PROSITE-ProRule" id="PRU00169"/>
    </source>
</evidence>
<dbReference type="SUPFAM" id="SSF52172">
    <property type="entry name" value="CheY-like"/>
    <property type="match status" value="1"/>
</dbReference>
<dbReference type="InterPro" id="IPR011006">
    <property type="entry name" value="CheY-like_superfamily"/>
</dbReference>
<dbReference type="Proteomes" id="UP000034883">
    <property type="component" value="Chromosome"/>
</dbReference>
<dbReference type="EMBL" id="CP011125">
    <property type="protein sequence ID" value="AKF04406.1"/>
    <property type="molecule type" value="Genomic_DNA"/>
</dbReference>
<dbReference type="OrthoDB" id="9800029at2"/>
<evidence type="ECO:0000313" key="5">
    <source>
        <dbReference type="Proteomes" id="UP000034883"/>
    </source>
</evidence>
<accession>A0A0F6W0J7</accession>
<gene>
    <name evidence="4" type="ORF">DB32_001555</name>
</gene>
<evidence type="ECO:0000256" key="1">
    <source>
        <dbReference type="ARBA" id="ARBA00022553"/>
    </source>
</evidence>
<dbReference type="Gene3D" id="3.40.50.2300">
    <property type="match status" value="1"/>
</dbReference>
<evidence type="ECO:0000313" key="4">
    <source>
        <dbReference type="EMBL" id="AKF04406.1"/>
    </source>
</evidence>
<dbReference type="PANTHER" id="PTHR44591:SF25">
    <property type="entry name" value="CHEMOTAXIS TWO-COMPONENT RESPONSE REGULATOR"/>
    <property type="match status" value="1"/>
</dbReference>
<proteinExistence type="predicted"/>
<sequence length="123" mass="13297">MLSNLVCVVDDDESVRESLRALLASAGYRVIAFSSPEACLESDARRGAGCLVADVRMPRMSGPDLYAEIVRRGEALPVVFITGQPTDEIRARVRDARAVALLVKPFDDEALLDAIEQALVPPS</sequence>
<dbReference type="SMART" id="SM00448">
    <property type="entry name" value="REC"/>
    <property type="match status" value="1"/>
</dbReference>
<dbReference type="PROSITE" id="PS50110">
    <property type="entry name" value="RESPONSE_REGULATORY"/>
    <property type="match status" value="1"/>
</dbReference>
<dbReference type="RefSeq" id="WP_075097474.1">
    <property type="nucleotide sequence ID" value="NZ_CP011125.1"/>
</dbReference>
<evidence type="ECO:0000259" key="3">
    <source>
        <dbReference type="PROSITE" id="PS50110"/>
    </source>
</evidence>
<feature type="domain" description="Response regulatory" evidence="3">
    <location>
        <begin position="5"/>
        <end position="119"/>
    </location>
</feature>
<dbReference type="STRING" id="927083.DB32_001555"/>
<reference evidence="4 5" key="1">
    <citation type="submission" date="2015-03" db="EMBL/GenBank/DDBJ databases">
        <title>Genome assembly of Sandaracinus amylolyticus DSM 53668.</title>
        <authorList>
            <person name="Sharma G."/>
            <person name="Subramanian S."/>
        </authorList>
    </citation>
    <scope>NUCLEOTIDE SEQUENCE [LARGE SCALE GENOMIC DNA]</scope>
    <source>
        <strain evidence="4 5">DSM 53668</strain>
    </source>
</reference>
<organism evidence="4 5">
    <name type="scientific">Sandaracinus amylolyticus</name>
    <dbReference type="NCBI Taxonomy" id="927083"/>
    <lineage>
        <taxon>Bacteria</taxon>
        <taxon>Pseudomonadati</taxon>
        <taxon>Myxococcota</taxon>
        <taxon>Polyangia</taxon>
        <taxon>Polyangiales</taxon>
        <taxon>Sandaracinaceae</taxon>
        <taxon>Sandaracinus</taxon>
    </lineage>
</organism>
<keyword evidence="5" id="KW-1185">Reference proteome</keyword>
<dbReference type="PANTHER" id="PTHR44591">
    <property type="entry name" value="STRESS RESPONSE REGULATOR PROTEIN 1"/>
    <property type="match status" value="1"/>
</dbReference>
<dbReference type="InterPro" id="IPR050595">
    <property type="entry name" value="Bact_response_regulator"/>
</dbReference>
<dbReference type="AlphaFoldDB" id="A0A0F6W0J7"/>
<dbReference type="Pfam" id="PF00072">
    <property type="entry name" value="Response_reg"/>
    <property type="match status" value="1"/>
</dbReference>
<name>A0A0F6W0J7_9BACT</name>
<dbReference type="InterPro" id="IPR001789">
    <property type="entry name" value="Sig_transdc_resp-reg_receiver"/>
</dbReference>